<dbReference type="PROSITE" id="PS51747">
    <property type="entry name" value="CYT_DCMP_DEAMINASES_2"/>
    <property type="match status" value="1"/>
</dbReference>
<dbReference type="PANTHER" id="PTHR11079:SF202">
    <property type="entry name" value="TRNA-SPECIFIC ADENOSINE DEAMINASE"/>
    <property type="match status" value="1"/>
</dbReference>
<dbReference type="Pfam" id="PF00383">
    <property type="entry name" value="dCMP_cyt_deam_1"/>
    <property type="match status" value="1"/>
</dbReference>
<dbReference type="InterPro" id="IPR016193">
    <property type="entry name" value="Cytidine_deaminase-like"/>
</dbReference>
<dbReference type="EMBL" id="CAJRAY010000038">
    <property type="protein sequence ID" value="CAG5084810.1"/>
    <property type="molecule type" value="Genomic_DNA"/>
</dbReference>
<dbReference type="Gene3D" id="3.40.140.10">
    <property type="entry name" value="Cytidine Deaminase, domain 2"/>
    <property type="match status" value="1"/>
</dbReference>
<organism evidence="2 3">
    <name type="scientific">Thermobacillus xylanilyticus</name>
    <dbReference type="NCBI Taxonomy" id="76633"/>
    <lineage>
        <taxon>Bacteria</taxon>
        <taxon>Bacillati</taxon>
        <taxon>Bacillota</taxon>
        <taxon>Bacilli</taxon>
        <taxon>Bacillales</taxon>
        <taxon>Paenibacillaceae</taxon>
        <taxon>Thermobacillus</taxon>
    </lineage>
</organism>
<name>A0ABN7RZG9_THEXY</name>
<dbReference type="InterPro" id="IPR002125">
    <property type="entry name" value="CMP_dCMP_dom"/>
</dbReference>
<evidence type="ECO:0000313" key="2">
    <source>
        <dbReference type="EMBL" id="CAG5084810.1"/>
    </source>
</evidence>
<proteinExistence type="predicted"/>
<gene>
    <name evidence="2" type="primary">txxe 1109</name>
    <name evidence="2" type="ORF">TXXE_08185</name>
</gene>
<dbReference type="EC" id="3.5.4.1" evidence="2"/>
<evidence type="ECO:0000313" key="3">
    <source>
        <dbReference type="Proteomes" id="UP000681526"/>
    </source>
</evidence>
<dbReference type="PANTHER" id="PTHR11079">
    <property type="entry name" value="CYTOSINE DEAMINASE FAMILY MEMBER"/>
    <property type="match status" value="1"/>
</dbReference>
<reference evidence="2 3" key="1">
    <citation type="submission" date="2021-04" db="EMBL/GenBank/DDBJ databases">
        <authorList>
            <person name="Rakotoarivonina H."/>
        </authorList>
    </citation>
    <scope>NUCLEOTIDE SEQUENCE [LARGE SCALE GENOMIC DNA]</scope>
    <source>
        <strain evidence="2 3">XE</strain>
    </source>
</reference>
<dbReference type="CDD" id="cd01285">
    <property type="entry name" value="nucleoside_deaminase"/>
    <property type="match status" value="1"/>
</dbReference>
<evidence type="ECO:0000259" key="1">
    <source>
        <dbReference type="PROSITE" id="PS51747"/>
    </source>
</evidence>
<sequence length="164" mass="17944">MGEINNRERHIELLRRCVEVSVRAKASGNHPFGALLADADGNVLLEQGNIEVTEGVCTGHAEASLAAEASRRYPKERLRTYTLYTTAEPCAMCAGDIYWSGIGRVVYGISERRLAGLTGEDKRNLTLDLPCRIVFGAGRRPIEVLGPFPEVEAETVAVHAGYWS</sequence>
<protein>
    <submittedName>
        <fullName evidence="2">Cytosine/adenosine deaminase</fullName>
        <ecNumber evidence="2">3.5.4.1</ecNumber>
    </submittedName>
</protein>
<dbReference type="RefSeq" id="WP_244860507.1">
    <property type="nucleotide sequence ID" value="NZ_CAJRAY010000038.1"/>
</dbReference>
<keyword evidence="2" id="KW-0378">Hydrolase</keyword>
<accession>A0ABN7RZG9</accession>
<dbReference type="Proteomes" id="UP000681526">
    <property type="component" value="Unassembled WGS sequence"/>
</dbReference>
<feature type="domain" description="CMP/dCMP-type deaminase" evidence="1">
    <location>
        <begin position="8"/>
        <end position="120"/>
    </location>
</feature>
<dbReference type="SUPFAM" id="SSF53927">
    <property type="entry name" value="Cytidine deaminase-like"/>
    <property type="match status" value="1"/>
</dbReference>
<dbReference type="GO" id="GO:0004131">
    <property type="term" value="F:cytosine deaminase activity"/>
    <property type="evidence" value="ECO:0007669"/>
    <property type="project" value="UniProtKB-EC"/>
</dbReference>
<keyword evidence="3" id="KW-1185">Reference proteome</keyword>
<comment type="caution">
    <text evidence="2">The sequence shown here is derived from an EMBL/GenBank/DDBJ whole genome shotgun (WGS) entry which is preliminary data.</text>
</comment>